<dbReference type="NCBIfam" id="TIGR02254">
    <property type="entry name" value="YjjG_YfnB"/>
    <property type="match status" value="1"/>
</dbReference>
<dbReference type="OrthoDB" id="9802350at2"/>
<dbReference type="InterPro" id="IPR011951">
    <property type="entry name" value="HAD-SF_hydro_IA_YjjG/PynA"/>
</dbReference>
<dbReference type="PANTHER" id="PTHR47478">
    <property type="match status" value="1"/>
</dbReference>
<dbReference type="SFLD" id="SFLDS00003">
    <property type="entry name" value="Haloacid_Dehalogenase"/>
    <property type="match status" value="1"/>
</dbReference>
<dbReference type="Proteomes" id="UP000049828">
    <property type="component" value="Unassembled WGS sequence"/>
</dbReference>
<reference evidence="2" key="1">
    <citation type="submission" date="2015-05" db="EMBL/GenBank/DDBJ databases">
        <authorList>
            <consortium name="Pathogen Informatics"/>
        </authorList>
    </citation>
    <scope>NUCLEOTIDE SEQUENCE [LARGE SCALE GENOMIC DNA]</scope>
    <source>
        <strain evidence="2">L1-83</strain>
    </source>
</reference>
<accession>A0A0M6WYU4</accession>
<dbReference type="PANTHER" id="PTHR47478:SF1">
    <property type="entry name" value="PYRIMIDINE 5'-NUCLEOTIDASE YJJG"/>
    <property type="match status" value="1"/>
</dbReference>
<dbReference type="Pfam" id="PF13419">
    <property type="entry name" value="HAD_2"/>
    <property type="match status" value="1"/>
</dbReference>
<dbReference type="GO" id="GO:0008253">
    <property type="term" value="F:5'-nucleotidase activity"/>
    <property type="evidence" value="ECO:0007669"/>
    <property type="project" value="InterPro"/>
</dbReference>
<dbReference type="InterPro" id="IPR023198">
    <property type="entry name" value="PGP-like_dom2"/>
</dbReference>
<dbReference type="InterPro" id="IPR036412">
    <property type="entry name" value="HAD-like_sf"/>
</dbReference>
<dbReference type="AlphaFoldDB" id="A0A0M6WYU4"/>
<dbReference type="InterPro" id="IPR023214">
    <property type="entry name" value="HAD_sf"/>
</dbReference>
<dbReference type="EMBL" id="CVRS01000111">
    <property type="protein sequence ID" value="CRL42912.1"/>
    <property type="molecule type" value="Genomic_DNA"/>
</dbReference>
<sequence>MITTVLLDLDDTILDFHKAEKEALKKALQKVGVEPTEKLLAGYSEINLAQWKKLERGELTQEEVKISRYRIFFEKYGITASPEETAKCYEQNLAYEHEKVDGALELLQKLHGKYRLYAASNGTYEVQRRRIEESGIKPYFEDFFISKKIGFHKPDKKFFDYCFTHIPDFKLEESVIVGDSLSSDILGGKNAGLTTIWYQRDRNITDHGAIHPDYRIFELSELPDLLKKLK</sequence>
<gene>
    <name evidence="1" type="ORF">RIL183_33061</name>
</gene>
<dbReference type="CDD" id="cd04305">
    <property type="entry name" value="HAD_Neu5Ac-Pase_like"/>
    <property type="match status" value="1"/>
</dbReference>
<proteinExistence type="predicted"/>
<dbReference type="RefSeq" id="WP_055040419.1">
    <property type="nucleotide sequence ID" value="NZ_CVRS01000111.1"/>
</dbReference>
<dbReference type="SFLD" id="SFLDG01129">
    <property type="entry name" value="C1.5:_HAD__Beta-PGM__Phosphata"/>
    <property type="match status" value="1"/>
</dbReference>
<evidence type="ECO:0000313" key="2">
    <source>
        <dbReference type="Proteomes" id="UP000049828"/>
    </source>
</evidence>
<dbReference type="InterPro" id="IPR006439">
    <property type="entry name" value="HAD-SF_hydro_IA"/>
</dbReference>
<dbReference type="SFLD" id="SFLDG01135">
    <property type="entry name" value="C1.5.6:_HAD__Beta-PGM__Phospha"/>
    <property type="match status" value="1"/>
</dbReference>
<evidence type="ECO:0008006" key="3">
    <source>
        <dbReference type="Google" id="ProtNLM"/>
    </source>
</evidence>
<dbReference type="InterPro" id="IPR041492">
    <property type="entry name" value="HAD_2"/>
</dbReference>
<dbReference type="Gene3D" id="1.10.150.240">
    <property type="entry name" value="Putative phosphatase, domain 2"/>
    <property type="match status" value="1"/>
</dbReference>
<keyword evidence="2" id="KW-1185">Reference proteome</keyword>
<dbReference type="NCBIfam" id="TIGR01549">
    <property type="entry name" value="HAD-SF-IA-v1"/>
    <property type="match status" value="1"/>
</dbReference>
<evidence type="ECO:0000313" key="1">
    <source>
        <dbReference type="EMBL" id="CRL42912.1"/>
    </source>
</evidence>
<organism evidence="1 2">
    <name type="scientific">Roseburia inulinivorans</name>
    <dbReference type="NCBI Taxonomy" id="360807"/>
    <lineage>
        <taxon>Bacteria</taxon>
        <taxon>Bacillati</taxon>
        <taxon>Bacillota</taxon>
        <taxon>Clostridia</taxon>
        <taxon>Lachnospirales</taxon>
        <taxon>Lachnospiraceae</taxon>
        <taxon>Roseburia</taxon>
    </lineage>
</organism>
<name>A0A0M6WYU4_9FIRM</name>
<protein>
    <recommendedName>
        <fullName evidence="3">Noncanonical pyrimidine nucleotidase, YjjG family</fullName>
    </recommendedName>
</protein>
<dbReference type="SUPFAM" id="SSF56784">
    <property type="entry name" value="HAD-like"/>
    <property type="match status" value="1"/>
</dbReference>
<dbReference type="STRING" id="360807.ERS852392_02728"/>
<dbReference type="Gene3D" id="3.40.50.1000">
    <property type="entry name" value="HAD superfamily/HAD-like"/>
    <property type="match status" value="1"/>
</dbReference>
<dbReference type="InterPro" id="IPR052550">
    <property type="entry name" value="Pyrimidine_5'-ntase_YjjG"/>
</dbReference>